<protein>
    <submittedName>
        <fullName evidence="4">Beta-lactamase family protein</fullName>
    </submittedName>
</protein>
<sequence>MRQSLSNIGFEGSVLVIKNGKTYLNYATANKTDTSYLINSVQKFITGAAIMKAVQEGKLSLNDTLAKFYPTVPGANKVTILNLLQMTSGLSIDKALGTKPFVSDKKNLEYAIKNTKFDENMLGKVSYSTLNYVFLSNILSNIYNTSYEKLITKSFINKLKLKHTAFSWANNKTLKKINFVLGHQLSSNGKYITQKLDLDEIHGELGAGSLLMDNYDLSKCVKYILTCNYLSKSSIKALYGMNNLANTSYSGGFYIHNTYLASNGGDNGYYTFLRTSNNAKTIIIVQTNRARGNFFELRSVMDQLIIALQK</sequence>
<dbReference type="SUPFAM" id="SSF56601">
    <property type="entry name" value="beta-lactamase/transpeptidase-like"/>
    <property type="match status" value="1"/>
</dbReference>
<dbReference type="Gene3D" id="3.40.710.10">
    <property type="entry name" value="DD-peptidase/beta-lactamase superfamily"/>
    <property type="match status" value="1"/>
</dbReference>
<dbReference type="RefSeq" id="WP_006586006.1">
    <property type="nucleotide sequence ID" value="NZ_JAKHFC010000006.1"/>
</dbReference>
<organism evidence="4 5">
    <name type="scientific">Lactobacillus mulieris</name>
    <dbReference type="NCBI Taxonomy" id="2508708"/>
    <lineage>
        <taxon>Bacteria</taxon>
        <taxon>Bacillati</taxon>
        <taxon>Bacillota</taxon>
        <taxon>Bacilli</taxon>
        <taxon>Lactobacillales</taxon>
        <taxon>Lactobacillaceae</taxon>
        <taxon>Lactobacillus</taxon>
    </lineage>
</organism>
<feature type="domain" description="Beta-lactamase-related" evidence="3">
    <location>
        <begin position="13"/>
        <end position="294"/>
    </location>
</feature>
<evidence type="ECO:0000256" key="1">
    <source>
        <dbReference type="ARBA" id="ARBA00004370"/>
    </source>
</evidence>
<accession>A0AAP3M3I9</accession>
<dbReference type="GO" id="GO:0016020">
    <property type="term" value="C:membrane"/>
    <property type="evidence" value="ECO:0007669"/>
    <property type="project" value="UniProtKB-SubCell"/>
</dbReference>
<dbReference type="PANTHER" id="PTHR46825:SF11">
    <property type="entry name" value="PENICILLIN-BINDING PROTEIN 4"/>
    <property type="match status" value="1"/>
</dbReference>
<comment type="subcellular location">
    <subcellularLocation>
        <location evidence="1">Membrane</location>
    </subcellularLocation>
</comment>
<dbReference type="Pfam" id="PF00144">
    <property type="entry name" value="Beta-lactamase"/>
    <property type="match status" value="1"/>
</dbReference>
<dbReference type="EMBL" id="JAKHLF010000010">
    <property type="protein sequence ID" value="MCZ3845105.1"/>
    <property type="molecule type" value="Genomic_DNA"/>
</dbReference>
<evidence type="ECO:0000256" key="2">
    <source>
        <dbReference type="ARBA" id="ARBA00023136"/>
    </source>
</evidence>
<dbReference type="InterPro" id="IPR050491">
    <property type="entry name" value="AmpC-like"/>
</dbReference>
<evidence type="ECO:0000259" key="3">
    <source>
        <dbReference type="Pfam" id="PF00144"/>
    </source>
</evidence>
<evidence type="ECO:0000313" key="4">
    <source>
        <dbReference type="EMBL" id="MCZ3845105.1"/>
    </source>
</evidence>
<keyword evidence="2" id="KW-0472">Membrane</keyword>
<gene>
    <name evidence="4" type="ORF">L2422_06300</name>
</gene>
<dbReference type="Proteomes" id="UP001213015">
    <property type="component" value="Unassembled WGS sequence"/>
</dbReference>
<reference evidence="4" key="1">
    <citation type="submission" date="2022-01" db="EMBL/GenBank/DDBJ databases">
        <title>VMRC isolate genome collection.</title>
        <authorList>
            <person name="France M."/>
            <person name="Rutt L."/>
            <person name="Humphrys M."/>
            <person name="Ravel J."/>
        </authorList>
    </citation>
    <scope>NUCLEOTIDE SEQUENCE</scope>
    <source>
        <strain evidence="4">C0127B5</strain>
    </source>
</reference>
<dbReference type="PANTHER" id="PTHR46825">
    <property type="entry name" value="D-ALANYL-D-ALANINE-CARBOXYPEPTIDASE/ENDOPEPTIDASE AMPH"/>
    <property type="match status" value="1"/>
</dbReference>
<proteinExistence type="predicted"/>
<dbReference type="InterPro" id="IPR012338">
    <property type="entry name" value="Beta-lactam/transpept-like"/>
</dbReference>
<comment type="caution">
    <text evidence="4">The sequence shown here is derived from an EMBL/GenBank/DDBJ whole genome shotgun (WGS) entry which is preliminary data.</text>
</comment>
<name>A0AAP3M3I9_9LACO</name>
<dbReference type="InterPro" id="IPR001466">
    <property type="entry name" value="Beta-lactam-related"/>
</dbReference>
<evidence type="ECO:0000313" key="5">
    <source>
        <dbReference type="Proteomes" id="UP001213015"/>
    </source>
</evidence>
<dbReference type="AlphaFoldDB" id="A0AAP3M3I9"/>